<dbReference type="GO" id="GO:0043565">
    <property type="term" value="F:sequence-specific DNA binding"/>
    <property type="evidence" value="ECO:0007669"/>
    <property type="project" value="InterPro"/>
</dbReference>
<proteinExistence type="predicted"/>
<dbReference type="Pfam" id="PF20240">
    <property type="entry name" value="DUF6597"/>
    <property type="match status" value="1"/>
</dbReference>
<keyword evidence="2" id="KW-0238">DNA-binding</keyword>
<dbReference type="Gene3D" id="1.10.10.60">
    <property type="entry name" value="Homeodomain-like"/>
    <property type="match status" value="1"/>
</dbReference>
<dbReference type="SMART" id="SM00342">
    <property type="entry name" value="HTH_ARAC"/>
    <property type="match status" value="1"/>
</dbReference>
<evidence type="ECO:0000259" key="4">
    <source>
        <dbReference type="PROSITE" id="PS01124"/>
    </source>
</evidence>
<protein>
    <submittedName>
        <fullName evidence="5">Helix-turn-helix transcriptional regulator</fullName>
    </submittedName>
</protein>
<organism evidence="5 6">
    <name type="scientific">Occallatibacter riparius</name>
    <dbReference type="NCBI Taxonomy" id="1002689"/>
    <lineage>
        <taxon>Bacteria</taxon>
        <taxon>Pseudomonadati</taxon>
        <taxon>Acidobacteriota</taxon>
        <taxon>Terriglobia</taxon>
        <taxon>Terriglobales</taxon>
        <taxon>Acidobacteriaceae</taxon>
        <taxon>Occallatibacter</taxon>
    </lineage>
</organism>
<evidence type="ECO:0000256" key="2">
    <source>
        <dbReference type="ARBA" id="ARBA00023125"/>
    </source>
</evidence>
<dbReference type="GO" id="GO:0003700">
    <property type="term" value="F:DNA-binding transcription factor activity"/>
    <property type="evidence" value="ECO:0007669"/>
    <property type="project" value="InterPro"/>
</dbReference>
<dbReference type="InterPro" id="IPR018060">
    <property type="entry name" value="HTH_AraC"/>
</dbReference>
<keyword evidence="3" id="KW-0804">Transcription</keyword>
<reference evidence="5" key="1">
    <citation type="submission" date="2021-04" db="EMBL/GenBank/DDBJ databases">
        <title>Phylogenetic analysis of Acidobacteriaceae.</title>
        <authorList>
            <person name="Qiu L."/>
            <person name="Zhang Q."/>
        </authorList>
    </citation>
    <scope>NUCLEOTIDE SEQUENCE</scope>
    <source>
        <strain evidence="5">DSM 25168</strain>
    </source>
</reference>
<accession>A0A9J7BLN7</accession>
<evidence type="ECO:0000313" key="6">
    <source>
        <dbReference type="Proteomes" id="UP001059380"/>
    </source>
</evidence>
<feature type="domain" description="HTH araC/xylS-type" evidence="4">
    <location>
        <begin position="155"/>
        <end position="254"/>
    </location>
</feature>
<dbReference type="InterPro" id="IPR046532">
    <property type="entry name" value="DUF6597"/>
</dbReference>
<dbReference type="SUPFAM" id="SSF46689">
    <property type="entry name" value="Homeodomain-like"/>
    <property type="match status" value="1"/>
</dbReference>
<dbReference type="KEGG" id="orp:MOP44_16305"/>
<dbReference type="Proteomes" id="UP001059380">
    <property type="component" value="Chromosome"/>
</dbReference>
<sequence>MLTVTARPRSPRLLPFIKSFHYHEANLPMGLERIVPNGQAHLMVNLAEDEFRTYDRANPALKIRHSGAVLAGPHAQSLILDTRQMHWLAAVQFRPGGAGHFLASPASEACNHVVNLDAIWIATSMREQLLDAPTPQARFDVLENLLLRHLDDSFDPAIAWAIGALERGMRVAKVAARLGMLPRKFERRFTNRVGLTPKRYARVRRLQGVLKSIRTSAPPDWSMLAAKHGYHDQSHLVHDFRELADITPSGYKPHSAARNNHIPIVAQ</sequence>
<dbReference type="PROSITE" id="PS01124">
    <property type="entry name" value="HTH_ARAC_FAMILY_2"/>
    <property type="match status" value="1"/>
</dbReference>
<keyword evidence="6" id="KW-1185">Reference proteome</keyword>
<dbReference type="AlphaFoldDB" id="A0A9J7BLN7"/>
<gene>
    <name evidence="5" type="ORF">MOP44_16305</name>
</gene>
<dbReference type="InterPro" id="IPR050204">
    <property type="entry name" value="AraC_XylS_family_regulators"/>
</dbReference>
<name>A0A9J7BLN7_9BACT</name>
<dbReference type="Pfam" id="PF12833">
    <property type="entry name" value="HTH_18"/>
    <property type="match status" value="1"/>
</dbReference>
<evidence type="ECO:0000256" key="1">
    <source>
        <dbReference type="ARBA" id="ARBA00023015"/>
    </source>
</evidence>
<dbReference type="InterPro" id="IPR009057">
    <property type="entry name" value="Homeodomain-like_sf"/>
</dbReference>
<keyword evidence="1" id="KW-0805">Transcription regulation</keyword>
<evidence type="ECO:0000313" key="5">
    <source>
        <dbReference type="EMBL" id="UWZ82133.1"/>
    </source>
</evidence>
<dbReference type="PANTHER" id="PTHR46796">
    <property type="entry name" value="HTH-TYPE TRANSCRIPTIONAL ACTIVATOR RHAS-RELATED"/>
    <property type="match status" value="1"/>
</dbReference>
<dbReference type="PANTHER" id="PTHR46796:SF15">
    <property type="entry name" value="BLL1074 PROTEIN"/>
    <property type="match status" value="1"/>
</dbReference>
<dbReference type="EMBL" id="CP093313">
    <property type="protein sequence ID" value="UWZ82133.1"/>
    <property type="molecule type" value="Genomic_DNA"/>
</dbReference>
<evidence type="ECO:0000256" key="3">
    <source>
        <dbReference type="ARBA" id="ARBA00023163"/>
    </source>
</evidence>
<dbReference type="RefSeq" id="WP_260791242.1">
    <property type="nucleotide sequence ID" value="NZ_CP093313.1"/>
</dbReference>